<dbReference type="SMART" id="SM00327">
    <property type="entry name" value="VWA"/>
    <property type="match status" value="1"/>
</dbReference>
<feature type="compositionally biased region" description="Acidic residues" evidence="1">
    <location>
        <begin position="741"/>
        <end position="756"/>
    </location>
</feature>
<sequence>MNVNSVAGIVWDHREPFPLDLVEGFGAECIAQPPDIDVQPFNAIPEHVRQPNDHHPVHRVGPSRDFIIRQGNRNILPPLSTSLTARIIDDTAKIMITQLYWNTSNAPIHKGAYTFPLPSGCTVTDFHCRIGRDKVVKAEVKPKLQAREAFNRAVNNNQTAGLLEQDTPEIFTSMLGNIPANTKLKVEISFVTLLNHRFADQLSTTILTVPTYIAGRYGEPPLDFQTSSQSGFLRGLSVQIEVVAKQPIQRISSDTHRITVEQGVTRRQFTNWQQFVAAADTHDLPTSIVRLKEDSIFLDRDFVLEISTQPRDGFEAPHAWLEEHPFLENQKAVMLTIPPNLMLRNASSSDDGEILFVADRSGSMTSKIESLKSALVFFLKGIPQGRKFNVWCFGSEYTSLWPQSQEYSDQTLGAALTFVQTQFRANMGGTELLRALQEITRARDQSRMADVVVLTDGEVWRLDDTIDFVRKTRDDTGGQVRFFALGIGNAVSHALVEGIAKAGGGYAEVIPAASQGGWEDRVVAMLRAPLVGHLGPLKIELDTEWERRCSNQPLQNGITHPSRPRFLQSPAEISSLSPFMRNRVFMLFDAADAPASLDSINIRATAVRGSEVVTRVAVNTLERRETQIHKLGARAILGDLERGQSWLHVGPNQPLRGSAEEVELVRKEGEALGCKWSLVSKWTSFYAVEEAYVPNRNEDDPFLDLNEIQVHKADGDLDLLRQRGVSGVRLGSRVQAIRDVEVEEVDDDDNDDDEDTPSNFDSLDGPSDNSDDSDNDGDDHKREGGAAGGSAGDRGYHDQENHSPCDPSNRREGGSDRNRGDNGGAYMNPSAFHSARRRSARPGAITATSLTSAPATQEVAYHDPNTHAPPMKYPPGPQARASQSLCTNVPWTSLRSARSSNPSNARTTPSYPPKQKSFYPISGSKLPTSSHPSKPPTSSYPSKPPTSSYPSKPPTSSYRSKLPTSSDLLKPPTSSYPAPNSSSLPPIPKTSTSSPLFGPYLPSIPSLSSPTDTTKSYLPSISALCSSADATKFKDDLDCPGWSSIFSEDDGKFKGSAITSPFSNVPASVSLLYDPKAKEKSPKQLTEESVVKDILCHQEWDGSFKFDNDDQIKQVLGEAFFVELSALRSSSPFAVRPDLLLAAAVVAFLELKLSLCADLWSQVVDKARRHIFRECYKHSDFPGWPTADVDLMSAASSAMRRTSIPESQVELHRLDSGGPLFSRIGRRFSGPEGNTDTQANGTTNSLPQPRSTSPSISRESGGADNNLKSTSAGPADLGGFLWSQPGNPNITAFSEVNSASVPSGDSMSTQNDLLHQIAANNFPRVQKPETAYHPTTSPKAPSVDPLLSGQPAAKRRKLDSKYHSTPNPPVAPVAGVPLESAPFDG</sequence>
<dbReference type="PROSITE" id="PS51468">
    <property type="entry name" value="VIT"/>
    <property type="match status" value="1"/>
</dbReference>
<gene>
    <name evidence="4" type="ORF">PV04_09426</name>
</gene>
<reference evidence="4 5" key="1">
    <citation type="submission" date="2015-01" db="EMBL/GenBank/DDBJ databases">
        <title>The Genome Sequence of Capronia semiimmersa CBS27337.</title>
        <authorList>
            <consortium name="The Broad Institute Genomics Platform"/>
            <person name="Cuomo C."/>
            <person name="de Hoog S."/>
            <person name="Gorbushina A."/>
            <person name="Stielow B."/>
            <person name="Teixiera M."/>
            <person name="Abouelleil A."/>
            <person name="Chapman S.B."/>
            <person name="Priest M."/>
            <person name="Young S.K."/>
            <person name="Wortman J."/>
            <person name="Nusbaum C."/>
            <person name="Birren B."/>
        </authorList>
    </citation>
    <scope>NUCLEOTIDE SEQUENCE [LARGE SCALE GENOMIC DNA]</scope>
    <source>
        <strain evidence="4 5">CBS 27337</strain>
    </source>
</reference>
<feature type="domain" description="VIT" evidence="3">
    <location>
        <begin position="62"/>
        <end position="192"/>
    </location>
</feature>
<dbReference type="HOGENOM" id="CLU_003826_1_0_1"/>
<dbReference type="InterPro" id="IPR036465">
    <property type="entry name" value="vWFA_dom_sf"/>
</dbReference>
<dbReference type="SMART" id="SM00609">
    <property type="entry name" value="VIT"/>
    <property type="match status" value="1"/>
</dbReference>
<feature type="compositionally biased region" description="Low complexity" evidence="1">
    <location>
        <begin position="924"/>
        <end position="961"/>
    </location>
</feature>
<evidence type="ECO:0000256" key="1">
    <source>
        <dbReference type="SAM" id="MobiDB-lite"/>
    </source>
</evidence>
<dbReference type="EMBL" id="KN846961">
    <property type="protein sequence ID" value="KIW64497.1"/>
    <property type="molecule type" value="Genomic_DNA"/>
</dbReference>
<feature type="compositionally biased region" description="Polar residues" evidence="1">
    <location>
        <begin position="962"/>
        <end position="991"/>
    </location>
</feature>
<feature type="compositionally biased region" description="Polar residues" evidence="1">
    <location>
        <begin position="880"/>
        <end position="891"/>
    </location>
</feature>
<dbReference type="InterPro" id="IPR013694">
    <property type="entry name" value="VIT"/>
</dbReference>
<feature type="region of interest" description="Disordered" evidence="1">
    <location>
        <begin position="739"/>
        <end position="991"/>
    </location>
</feature>
<accession>A0A0D2DQN3</accession>
<feature type="compositionally biased region" description="Basic and acidic residues" evidence="1">
    <location>
        <begin position="794"/>
        <end position="820"/>
    </location>
</feature>
<dbReference type="SUPFAM" id="SSF53300">
    <property type="entry name" value="vWA-like"/>
    <property type="match status" value="1"/>
</dbReference>
<dbReference type="PANTHER" id="PTHR45737">
    <property type="entry name" value="VON WILLEBRAND FACTOR A DOMAIN-CONTAINING PROTEIN 5A"/>
    <property type="match status" value="1"/>
</dbReference>
<dbReference type="PROSITE" id="PS50234">
    <property type="entry name" value="VWFA"/>
    <property type="match status" value="1"/>
</dbReference>
<dbReference type="Proteomes" id="UP000054266">
    <property type="component" value="Unassembled WGS sequence"/>
</dbReference>
<feature type="region of interest" description="Disordered" evidence="1">
    <location>
        <begin position="1216"/>
        <end position="1283"/>
    </location>
</feature>
<dbReference type="Pfam" id="PF13768">
    <property type="entry name" value="VWA_3"/>
    <property type="match status" value="1"/>
</dbReference>
<evidence type="ECO:0000259" key="2">
    <source>
        <dbReference type="PROSITE" id="PS50234"/>
    </source>
</evidence>
<organism evidence="4 5">
    <name type="scientific">Phialophora macrospora</name>
    <dbReference type="NCBI Taxonomy" id="1851006"/>
    <lineage>
        <taxon>Eukaryota</taxon>
        <taxon>Fungi</taxon>
        <taxon>Dikarya</taxon>
        <taxon>Ascomycota</taxon>
        <taxon>Pezizomycotina</taxon>
        <taxon>Eurotiomycetes</taxon>
        <taxon>Chaetothyriomycetidae</taxon>
        <taxon>Chaetothyriales</taxon>
        <taxon>Herpotrichiellaceae</taxon>
        <taxon>Phialophora</taxon>
    </lineage>
</organism>
<dbReference type="STRING" id="5601.A0A0D2DQN3"/>
<feature type="compositionally biased region" description="Polar residues" evidence="1">
    <location>
        <begin position="1232"/>
        <end position="1258"/>
    </location>
</feature>
<feature type="compositionally biased region" description="Low complexity" evidence="1">
    <location>
        <begin position="893"/>
        <end position="906"/>
    </location>
</feature>
<evidence type="ECO:0008006" key="6">
    <source>
        <dbReference type="Google" id="ProtNLM"/>
    </source>
</evidence>
<proteinExistence type="predicted"/>
<dbReference type="Pfam" id="PF08487">
    <property type="entry name" value="VIT"/>
    <property type="match status" value="1"/>
</dbReference>
<dbReference type="Gene3D" id="3.40.50.410">
    <property type="entry name" value="von Willebrand factor, type A domain"/>
    <property type="match status" value="1"/>
</dbReference>
<dbReference type="PANTHER" id="PTHR45737:SF4">
    <property type="entry name" value="VON WILLEBRAND DOMAIN PROTEIN (AFU_ORTHOLOGUE AFUA_4G01160)"/>
    <property type="match status" value="1"/>
</dbReference>
<feature type="compositionally biased region" description="Polar residues" evidence="1">
    <location>
        <begin position="846"/>
        <end position="855"/>
    </location>
</feature>
<feature type="region of interest" description="Disordered" evidence="1">
    <location>
        <begin position="1328"/>
        <end position="1385"/>
    </location>
</feature>
<protein>
    <recommendedName>
        <fullName evidence="6">VWFA domain-containing protein</fullName>
    </recommendedName>
</protein>
<feature type="domain" description="VWFA" evidence="2">
    <location>
        <begin position="353"/>
        <end position="526"/>
    </location>
</feature>
<dbReference type="InterPro" id="IPR002035">
    <property type="entry name" value="VWF_A"/>
</dbReference>
<evidence type="ECO:0000259" key="3">
    <source>
        <dbReference type="PROSITE" id="PS51468"/>
    </source>
</evidence>
<name>A0A0D2DQN3_9EURO</name>
<keyword evidence="5" id="KW-1185">Reference proteome</keyword>
<evidence type="ECO:0000313" key="5">
    <source>
        <dbReference type="Proteomes" id="UP000054266"/>
    </source>
</evidence>
<evidence type="ECO:0000313" key="4">
    <source>
        <dbReference type="EMBL" id="KIW64497.1"/>
    </source>
</evidence>